<dbReference type="Proteomes" id="UP001176941">
    <property type="component" value="Chromosome 2"/>
</dbReference>
<organism evidence="1 2">
    <name type="scientific">Rangifer tarandus platyrhynchus</name>
    <name type="common">Svalbard reindeer</name>
    <dbReference type="NCBI Taxonomy" id="3082113"/>
    <lineage>
        <taxon>Eukaryota</taxon>
        <taxon>Metazoa</taxon>
        <taxon>Chordata</taxon>
        <taxon>Craniata</taxon>
        <taxon>Vertebrata</taxon>
        <taxon>Euteleostomi</taxon>
        <taxon>Mammalia</taxon>
        <taxon>Eutheria</taxon>
        <taxon>Laurasiatheria</taxon>
        <taxon>Artiodactyla</taxon>
        <taxon>Ruminantia</taxon>
        <taxon>Pecora</taxon>
        <taxon>Cervidae</taxon>
        <taxon>Odocoileinae</taxon>
        <taxon>Rangifer</taxon>
    </lineage>
</organism>
<proteinExistence type="predicted"/>
<accession>A0ABN8YF32</accession>
<protein>
    <submittedName>
        <fullName evidence="1">Uncharacterized protein</fullName>
    </submittedName>
</protein>
<dbReference type="EMBL" id="OX459938">
    <property type="protein sequence ID" value="CAI9160172.1"/>
    <property type="molecule type" value="Genomic_DNA"/>
</dbReference>
<evidence type="ECO:0000313" key="2">
    <source>
        <dbReference type="Proteomes" id="UP001176941"/>
    </source>
</evidence>
<evidence type="ECO:0000313" key="1">
    <source>
        <dbReference type="EMBL" id="CAI9160172.1"/>
    </source>
</evidence>
<gene>
    <name evidence="1" type="ORF">MRATA1EN1_LOCUS9134</name>
</gene>
<name>A0ABN8YF32_RANTA</name>
<keyword evidence="2" id="KW-1185">Reference proteome</keyword>
<sequence length="145" mass="16984">MTPKSYRFRMTFPFSYIPVSPPLILQMRPMRCRETRGLKLVSGFELDNRSFDSVHPTKNTKMRGGETHEIDPKIKIHMKMSKKIYRVHFFEAWNLLIYFLSVTEKKISCDSSSCFFSFSAMNVIFKEFCIWMLATQLSHLHGTGA</sequence>
<reference evidence="1" key="1">
    <citation type="submission" date="2023-04" db="EMBL/GenBank/DDBJ databases">
        <authorList>
            <consortium name="ELIXIR-Norway"/>
        </authorList>
    </citation>
    <scope>NUCLEOTIDE SEQUENCE [LARGE SCALE GENOMIC DNA]</scope>
</reference>